<proteinExistence type="predicted"/>
<sequence>MHANLPNTYQYIIAGGGMAGLSLAFYLNQSTLKNQSILIIDREIKSANDHTWCFWEQGRGTFEEIIYRQWNGLWFYGHQDFAQFLAIEEYAYKMLRGEDFYQFVIPLLKQNPNITFLQADVLAIKSENNVAEVQTNQGLFMAEQWVFDSVSVSKFNQPNYHNMLQHFKGWVIESDKPSFQPAQPTLFDFRIEQQNECRFVYVLPHSETKALIEFTIFSDNLLKDEDYDVQLKQYIREVLKIESYRIEEVEKGVIPMSDEPQLISPMPKVMRIGTAGGYVKASTGYSFQRTQRFLQRLVKDLEQPQNLKTLGNFGTSTWKALLDSVLLNVMLHKRMPADEIFTSLFKHNRPADVLKFLDEDTSFWQDIALMQSVPSIPFMLGAKGVLLSKLY</sequence>
<keyword evidence="2" id="KW-1185">Reference proteome</keyword>
<name>A0ABU5Q9W4_9BACT</name>
<dbReference type="Pfam" id="PF05834">
    <property type="entry name" value="Lycopene_cycl"/>
    <property type="match status" value="1"/>
</dbReference>
<evidence type="ECO:0000313" key="1">
    <source>
        <dbReference type="EMBL" id="MEA5139392.1"/>
    </source>
</evidence>
<dbReference type="Gene3D" id="3.50.50.60">
    <property type="entry name" value="FAD/NAD(P)-binding domain"/>
    <property type="match status" value="1"/>
</dbReference>
<dbReference type="InterPro" id="IPR036188">
    <property type="entry name" value="FAD/NAD-bd_sf"/>
</dbReference>
<gene>
    <name evidence="1" type="ORF">VB248_09610</name>
</gene>
<organism evidence="1 2">
    <name type="scientific">Arcicella rigui</name>
    <dbReference type="NCBI Taxonomy" id="797020"/>
    <lineage>
        <taxon>Bacteria</taxon>
        <taxon>Pseudomonadati</taxon>
        <taxon>Bacteroidota</taxon>
        <taxon>Cytophagia</taxon>
        <taxon>Cytophagales</taxon>
        <taxon>Flectobacillaceae</taxon>
        <taxon>Arcicella</taxon>
    </lineage>
</organism>
<accession>A0ABU5Q9W4</accession>
<protein>
    <submittedName>
        <fullName evidence="1">Lycopene cyclase family protein</fullName>
    </submittedName>
</protein>
<comment type="caution">
    <text evidence="1">The sequence shown here is derived from an EMBL/GenBank/DDBJ whole genome shotgun (WGS) entry which is preliminary data.</text>
</comment>
<dbReference type="SUPFAM" id="SSF51905">
    <property type="entry name" value="FAD/NAD(P)-binding domain"/>
    <property type="match status" value="1"/>
</dbReference>
<reference evidence="1 2" key="1">
    <citation type="submission" date="2023-12" db="EMBL/GenBank/DDBJ databases">
        <title>Novel species of the genus Arcicella isolated from rivers.</title>
        <authorList>
            <person name="Lu H."/>
        </authorList>
    </citation>
    <scope>NUCLEOTIDE SEQUENCE [LARGE SCALE GENOMIC DNA]</scope>
    <source>
        <strain evidence="1 2">KCTC 23307</strain>
    </source>
</reference>
<dbReference type="EMBL" id="JAYFUM010000009">
    <property type="protein sequence ID" value="MEA5139392.1"/>
    <property type="molecule type" value="Genomic_DNA"/>
</dbReference>
<dbReference type="Proteomes" id="UP001302949">
    <property type="component" value="Unassembled WGS sequence"/>
</dbReference>
<dbReference type="RefSeq" id="WP_323296554.1">
    <property type="nucleotide sequence ID" value="NZ_JAYFUM010000009.1"/>
</dbReference>
<evidence type="ECO:0000313" key="2">
    <source>
        <dbReference type="Proteomes" id="UP001302949"/>
    </source>
</evidence>